<name>A0A6A6DQZ6_9PEZI</name>
<sequence>MSNRDPYPFRQSDFTYSASFNGAQYSNATAFHPHLNVRVPDALPQLDPAAGQFQPSFTYPHQDQHHDLTHGHHNGNQQVSIQVRLEHVVASVQQLEREQKALRLDVERLKETRDSLHSEVDSLKKGGWKVEIGPHRQTSTQELRQKLEDLEASMNGSNISSTIKDGKINRTVAMNGDKAQGYPSDTLTVAPVHAPQPPARAPAPSSIATTVKANTPLPSIEDPYHTQSGKAWKPLTVRNFPPLPMDTLSMIPAATSMQTFSYDFLKNAFGGISWSPGLNYIPPAPGPCILRNRTYYTLDAKNEPYLPEVPGTHGAKLTAFFNSNLEEVDGEEAEASYEDVPMFVCSTGYAVADKKRYVYFGHYSQTRWSDKLDYDRIAEDVPHDVKMYWAEELSATGRPEWVTQALMKHFWPKPEYVGRLFGSDVADGSVVGDEDKDYQKVMADVKTYVEELKVWEKDARIKVGLIKREFILEAFEMADADDPPALRLWWEYLRCVGWDRAFYSMLVELQARNPNYF</sequence>
<proteinExistence type="predicted"/>
<dbReference type="OrthoDB" id="5427977at2759"/>
<keyword evidence="1" id="KW-0175">Coiled coil</keyword>
<protein>
    <recommendedName>
        <fullName evidence="2">DUF6697 domain-containing protein</fullName>
    </recommendedName>
</protein>
<evidence type="ECO:0000313" key="3">
    <source>
        <dbReference type="EMBL" id="KAF2180619.1"/>
    </source>
</evidence>
<reference evidence="3" key="1">
    <citation type="journal article" date="2020" name="Stud. Mycol.">
        <title>101 Dothideomycetes genomes: a test case for predicting lifestyles and emergence of pathogens.</title>
        <authorList>
            <person name="Haridas S."/>
            <person name="Albert R."/>
            <person name="Binder M."/>
            <person name="Bloem J."/>
            <person name="Labutti K."/>
            <person name="Salamov A."/>
            <person name="Andreopoulos B."/>
            <person name="Baker S."/>
            <person name="Barry K."/>
            <person name="Bills G."/>
            <person name="Bluhm B."/>
            <person name="Cannon C."/>
            <person name="Castanera R."/>
            <person name="Culley D."/>
            <person name="Daum C."/>
            <person name="Ezra D."/>
            <person name="Gonzalez J."/>
            <person name="Henrissat B."/>
            <person name="Kuo A."/>
            <person name="Liang C."/>
            <person name="Lipzen A."/>
            <person name="Lutzoni F."/>
            <person name="Magnuson J."/>
            <person name="Mondo S."/>
            <person name="Nolan M."/>
            <person name="Ohm R."/>
            <person name="Pangilinan J."/>
            <person name="Park H.-J."/>
            <person name="Ramirez L."/>
            <person name="Alfaro M."/>
            <person name="Sun H."/>
            <person name="Tritt A."/>
            <person name="Yoshinaga Y."/>
            <person name="Zwiers L.-H."/>
            <person name="Turgeon B."/>
            <person name="Goodwin S."/>
            <person name="Spatafora J."/>
            <person name="Crous P."/>
            <person name="Grigoriev I."/>
        </authorList>
    </citation>
    <scope>NUCLEOTIDE SEQUENCE</scope>
    <source>
        <strain evidence="3">CBS 207.26</strain>
    </source>
</reference>
<dbReference type="Proteomes" id="UP000800200">
    <property type="component" value="Unassembled WGS sequence"/>
</dbReference>
<evidence type="ECO:0000313" key="4">
    <source>
        <dbReference type="Proteomes" id="UP000800200"/>
    </source>
</evidence>
<organism evidence="3 4">
    <name type="scientific">Zopfia rhizophila CBS 207.26</name>
    <dbReference type="NCBI Taxonomy" id="1314779"/>
    <lineage>
        <taxon>Eukaryota</taxon>
        <taxon>Fungi</taxon>
        <taxon>Dikarya</taxon>
        <taxon>Ascomycota</taxon>
        <taxon>Pezizomycotina</taxon>
        <taxon>Dothideomycetes</taxon>
        <taxon>Dothideomycetes incertae sedis</taxon>
        <taxon>Zopfiaceae</taxon>
        <taxon>Zopfia</taxon>
    </lineage>
</organism>
<dbReference type="InterPro" id="IPR046520">
    <property type="entry name" value="DUF6697"/>
</dbReference>
<accession>A0A6A6DQZ6</accession>
<dbReference type="Pfam" id="PF20411">
    <property type="entry name" value="DUF6697"/>
    <property type="match status" value="1"/>
</dbReference>
<feature type="coiled-coil region" evidence="1">
    <location>
        <begin position="85"/>
        <end position="126"/>
    </location>
</feature>
<feature type="domain" description="DUF6697" evidence="2">
    <location>
        <begin position="259"/>
        <end position="508"/>
    </location>
</feature>
<dbReference type="AlphaFoldDB" id="A0A6A6DQZ6"/>
<evidence type="ECO:0000256" key="1">
    <source>
        <dbReference type="SAM" id="Coils"/>
    </source>
</evidence>
<dbReference type="EMBL" id="ML994657">
    <property type="protein sequence ID" value="KAF2180619.1"/>
    <property type="molecule type" value="Genomic_DNA"/>
</dbReference>
<keyword evidence="4" id="KW-1185">Reference proteome</keyword>
<evidence type="ECO:0000259" key="2">
    <source>
        <dbReference type="Pfam" id="PF20411"/>
    </source>
</evidence>
<gene>
    <name evidence="3" type="ORF">K469DRAFT_794354</name>
</gene>